<dbReference type="EMBL" id="MU274909">
    <property type="protein sequence ID" value="KAI0090027.1"/>
    <property type="molecule type" value="Genomic_DNA"/>
</dbReference>
<gene>
    <name evidence="1" type="ORF">BDY19DRAFT_98976</name>
</gene>
<protein>
    <submittedName>
        <fullName evidence="1">Uncharacterized protein</fullName>
    </submittedName>
</protein>
<proteinExistence type="predicted"/>
<keyword evidence="2" id="KW-1185">Reference proteome</keyword>
<evidence type="ECO:0000313" key="1">
    <source>
        <dbReference type="EMBL" id="KAI0090027.1"/>
    </source>
</evidence>
<organism evidence="1 2">
    <name type="scientific">Irpex rosettiformis</name>
    <dbReference type="NCBI Taxonomy" id="378272"/>
    <lineage>
        <taxon>Eukaryota</taxon>
        <taxon>Fungi</taxon>
        <taxon>Dikarya</taxon>
        <taxon>Basidiomycota</taxon>
        <taxon>Agaricomycotina</taxon>
        <taxon>Agaricomycetes</taxon>
        <taxon>Polyporales</taxon>
        <taxon>Irpicaceae</taxon>
        <taxon>Irpex</taxon>
    </lineage>
</organism>
<reference evidence="1" key="1">
    <citation type="journal article" date="2021" name="Environ. Microbiol.">
        <title>Gene family expansions and transcriptome signatures uncover fungal adaptations to wood decay.</title>
        <authorList>
            <person name="Hage H."/>
            <person name="Miyauchi S."/>
            <person name="Viragh M."/>
            <person name="Drula E."/>
            <person name="Min B."/>
            <person name="Chaduli D."/>
            <person name="Navarro D."/>
            <person name="Favel A."/>
            <person name="Norest M."/>
            <person name="Lesage-Meessen L."/>
            <person name="Balint B."/>
            <person name="Merenyi Z."/>
            <person name="de Eugenio L."/>
            <person name="Morin E."/>
            <person name="Martinez A.T."/>
            <person name="Baldrian P."/>
            <person name="Stursova M."/>
            <person name="Martinez M.J."/>
            <person name="Novotny C."/>
            <person name="Magnuson J.K."/>
            <person name="Spatafora J.W."/>
            <person name="Maurice S."/>
            <person name="Pangilinan J."/>
            <person name="Andreopoulos W."/>
            <person name="LaButti K."/>
            <person name="Hundley H."/>
            <person name="Na H."/>
            <person name="Kuo A."/>
            <person name="Barry K."/>
            <person name="Lipzen A."/>
            <person name="Henrissat B."/>
            <person name="Riley R."/>
            <person name="Ahrendt S."/>
            <person name="Nagy L.G."/>
            <person name="Grigoriev I.V."/>
            <person name="Martin F."/>
            <person name="Rosso M.N."/>
        </authorList>
    </citation>
    <scope>NUCLEOTIDE SEQUENCE</scope>
    <source>
        <strain evidence="1">CBS 384.51</strain>
    </source>
</reference>
<sequence>MVSMMRRRQVATSHEVVPHTADIVPGSVHWTWLLRTCLTDVLYDFCTQPTISTTSPFGNNVTTVLTTRVNITVDDSGLGGSLSQITYAPPGGWNVGNNCSACTAHPSPGEAFAGTWHDTTFPANGTANDLKTASLVFNGSAIYVFCVLAHSFTSPTSTSDMTFYLDGQVVGHFLSVPDGDTTYDYNVPVYSNALLTPGSHSFTLQGGRVGGSKSLVLLDYIVYSQDLETPTATQPFPTDSNVGISTIPHSTNSSTFGSSISSSNSTQLRDSQDMSPSHARTIAIATAVPICVIVLAISVVGVLLYRRKRNSERSPYPHNPPMEPNITEDPSSSGWVEGAFGRQEGSGVFEHPSLTPKGSVPEALRGDPNTRGVPKYGRERSHTESSSASARRPSIRPGRSGSAEPPSNSSVAIEMTKMSRSGRHPYAAPTPEPDIEPIVDESDPGQPSSSVAEDSSLAVRDPLLRHHHRGPRIRF</sequence>
<comment type="caution">
    <text evidence="1">The sequence shown here is derived from an EMBL/GenBank/DDBJ whole genome shotgun (WGS) entry which is preliminary data.</text>
</comment>
<dbReference type="Proteomes" id="UP001055072">
    <property type="component" value="Unassembled WGS sequence"/>
</dbReference>
<accession>A0ACB8U6W1</accession>
<name>A0ACB8U6W1_9APHY</name>
<evidence type="ECO:0000313" key="2">
    <source>
        <dbReference type="Proteomes" id="UP001055072"/>
    </source>
</evidence>